<keyword evidence="12" id="KW-0009">Actin-binding</keyword>
<keyword evidence="10" id="KW-0505">Motor protein</keyword>
<dbReference type="GO" id="GO:0006031">
    <property type="term" value="P:chitin biosynthetic process"/>
    <property type="evidence" value="ECO:0007669"/>
    <property type="project" value="TreeGrafter"/>
</dbReference>
<dbReference type="SMART" id="SM00242">
    <property type="entry name" value="MYSc"/>
    <property type="match status" value="1"/>
</dbReference>
<feature type="region of interest" description="Actin-binding" evidence="12">
    <location>
        <begin position="594"/>
        <end position="616"/>
    </location>
</feature>
<gene>
    <name evidence="18" type="primary">ABSGL_05356.1 scaffold 6959</name>
</gene>
<evidence type="ECO:0000259" key="17">
    <source>
        <dbReference type="PROSITE" id="PS51998"/>
    </source>
</evidence>
<protein>
    <recommendedName>
        <fullName evidence="2">chitin synthase</fullName>
        <ecNumber evidence="2">2.4.1.16</ecNumber>
    </recommendedName>
</protein>
<dbReference type="CDD" id="cd04190">
    <property type="entry name" value="Chitin_synth_C"/>
    <property type="match status" value="1"/>
</dbReference>
<dbReference type="GO" id="GO:0030428">
    <property type="term" value="C:cell septum"/>
    <property type="evidence" value="ECO:0007669"/>
    <property type="project" value="TreeGrafter"/>
</dbReference>
<comment type="caution">
    <text evidence="12">Lacks conserved residue(s) required for the propagation of feature annotation.</text>
</comment>
<keyword evidence="4" id="KW-0328">Glycosyltransferase</keyword>
<dbReference type="OrthoDB" id="370884at2759"/>
<feature type="transmembrane region" description="Helical" evidence="14">
    <location>
        <begin position="1626"/>
        <end position="1649"/>
    </location>
</feature>
<feature type="domain" description="DEK-C" evidence="17">
    <location>
        <begin position="1824"/>
        <end position="1879"/>
    </location>
</feature>
<dbReference type="GO" id="GO:0005524">
    <property type="term" value="F:ATP binding"/>
    <property type="evidence" value="ECO:0007669"/>
    <property type="project" value="InterPro"/>
</dbReference>
<evidence type="ECO:0000256" key="1">
    <source>
        <dbReference type="ARBA" id="ARBA00004651"/>
    </source>
</evidence>
<evidence type="ECO:0000256" key="2">
    <source>
        <dbReference type="ARBA" id="ARBA00012543"/>
    </source>
</evidence>
<dbReference type="EC" id="2.4.1.16" evidence="2"/>
<dbReference type="PANTHER" id="PTHR22914:SF45">
    <property type="entry name" value="CHITIN SYNTHASE"/>
    <property type="match status" value="1"/>
</dbReference>
<dbReference type="Pfam" id="PF08766">
    <property type="entry name" value="DEK_C"/>
    <property type="match status" value="1"/>
</dbReference>
<dbReference type="GO" id="GO:0016459">
    <property type="term" value="C:myosin complex"/>
    <property type="evidence" value="ECO:0007669"/>
    <property type="project" value="UniProtKB-KW"/>
</dbReference>
<dbReference type="Gene3D" id="1.20.58.530">
    <property type="match status" value="1"/>
</dbReference>
<evidence type="ECO:0000256" key="7">
    <source>
        <dbReference type="ARBA" id="ARBA00022989"/>
    </source>
</evidence>
<evidence type="ECO:0000313" key="19">
    <source>
        <dbReference type="Proteomes" id="UP000078561"/>
    </source>
</evidence>
<dbReference type="SUPFAM" id="SSF109715">
    <property type="entry name" value="DEK C-terminal domain"/>
    <property type="match status" value="1"/>
</dbReference>
<dbReference type="SUPFAM" id="SSF55856">
    <property type="entry name" value="Cytochrome b5-like heme/steroid binding domain"/>
    <property type="match status" value="1"/>
</dbReference>
<feature type="transmembrane region" description="Helical" evidence="14">
    <location>
        <begin position="1564"/>
        <end position="1588"/>
    </location>
</feature>
<dbReference type="InParanoid" id="A0A168N335"/>
<evidence type="ECO:0000259" key="15">
    <source>
        <dbReference type="PROSITE" id="PS50255"/>
    </source>
</evidence>
<dbReference type="PROSITE" id="PS51998">
    <property type="entry name" value="DEK_C"/>
    <property type="match status" value="1"/>
</dbReference>
<dbReference type="Gene3D" id="1.10.10.820">
    <property type="match status" value="1"/>
</dbReference>
<dbReference type="Pfam" id="PF03142">
    <property type="entry name" value="Chitin_synth_2"/>
    <property type="match status" value="1"/>
</dbReference>
<dbReference type="InterPro" id="IPR027417">
    <property type="entry name" value="P-loop_NTPase"/>
</dbReference>
<dbReference type="Pfam" id="PF00063">
    <property type="entry name" value="Myosin_head"/>
    <property type="match status" value="1"/>
</dbReference>
<feature type="transmembrane region" description="Helical" evidence="14">
    <location>
        <begin position="1172"/>
        <end position="1194"/>
    </location>
</feature>
<keyword evidence="19" id="KW-1185">Reference proteome</keyword>
<proteinExistence type="inferred from homology"/>
<feature type="transmembrane region" description="Helical" evidence="14">
    <location>
        <begin position="901"/>
        <end position="922"/>
    </location>
</feature>
<dbReference type="Pfam" id="PF00173">
    <property type="entry name" value="Cyt-b5"/>
    <property type="match status" value="1"/>
</dbReference>
<evidence type="ECO:0000256" key="6">
    <source>
        <dbReference type="ARBA" id="ARBA00022692"/>
    </source>
</evidence>
<feature type="region of interest" description="Disordered" evidence="13">
    <location>
        <begin position="1783"/>
        <end position="1826"/>
    </location>
</feature>
<evidence type="ECO:0000259" key="16">
    <source>
        <dbReference type="PROSITE" id="PS51456"/>
    </source>
</evidence>
<dbReference type="EMBL" id="LT552960">
    <property type="protein sequence ID" value="SAL99711.1"/>
    <property type="molecule type" value="Genomic_DNA"/>
</dbReference>
<keyword evidence="11" id="KW-0325">Glycoprotein</keyword>
<comment type="subcellular location">
    <subcellularLocation>
        <location evidence="1">Cell membrane</location>
        <topology evidence="1">Multi-pass membrane protein</topology>
    </subcellularLocation>
</comment>
<evidence type="ECO:0000256" key="11">
    <source>
        <dbReference type="ARBA" id="ARBA00023180"/>
    </source>
</evidence>
<dbReference type="GO" id="GO:0003774">
    <property type="term" value="F:cytoskeletal motor activity"/>
    <property type="evidence" value="ECO:0007669"/>
    <property type="project" value="InterPro"/>
</dbReference>
<keyword evidence="5" id="KW-0808">Transferase</keyword>
<evidence type="ECO:0000256" key="5">
    <source>
        <dbReference type="ARBA" id="ARBA00022679"/>
    </source>
</evidence>
<evidence type="ECO:0000256" key="3">
    <source>
        <dbReference type="ARBA" id="ARBA00022475"/>
    </source>
</evidence>
<evidence type="ECO:0000256" key="4">
    <source>
        <dbReference type="ARBA" id="ARBA00022676"/>
    </source>
</evidence>
<dbReference type="InterPro" id="IPR029044">
    <property type="entry name" value="Nucleotide-diphossugar_trans"/>
</dbReference>
<feature type="region of interest" description="Disordered" evidence="13">
    <location>
        <begin position="547"/>
        <end position="585"/>
    </location>
</feature>
<organism evidence="18">
    <name type="scientific">Absidia glauca</name>
    <name type="common">Pin mould</name>
    <dbReference type="NCBI Taxonomy" id="4829"/>
    <lineage>
        <taxon>Eukaryota</taxon>
        <taxon>Fungi</taxon>
        <taxon>Fungi incertae sedis</taxon>
        <taxon>Mucoromycota</taxon>
        <taxon>Mucoromycotina</taxon>
        <taxon>Mucoromycetes</taxon>
        <taxon>Mucorales</taxon>
        <taxon>Cunninghamellaceae</taxon>
        <taxon>Absidia</taxon>
    </lineage>
</organism>
<feature type="region of interest" description="Disordered" evidence="13">
    <location>
        <begin position="833"/>
        <end position="858"/>
    </location>
</feature>
<dbReference type="Gene3D" id="1.20.120.720">
    <property type="entry name" value="Myosin VI head, motor domain, U50 subdomain"/>
    <property type="match status" value="1"/>
</dbReference>
<dbReference type="InterPro" id="IPR004835">
    <property type="entry name" value="Chitin_synth"/>
</dbReference>
<keyword evidence="9 14" id="KW-0472">Membrane</keyword>
<dbReference type="Gene3D" id="1.10.10.60">
    <property type="entry name" value="Homeodomain-like"/>
    <property type="match status" value="1"/>
</dbReference>
<feature type="region of interest" description="Disordered" evidence="13">
    <location>
        <begin position="1733"/>
        <end position="1756"/>
    </location>
</feature>
<feature type="domain" description="Cytochrome b5 heme-binding" evidence="15">
    <location>
        <begin position="930"/>
        <end position="988"/>
    </location>
</feature>
<evidence type="ECO:0000256" key="12">
    <source>
        <dbReference type="PROSITE-ProRule" id="PRU00782"/>
    </source>
</evidence>
<evidence type="ECO:0000256" key="8">
    <source>
        <dbReference type="ARBA" id="ARBA00023123"/>
    </source>
</evidence>
<feature type="transmembrane region" description="Helical" evidence="14">
    <location>
        <begin position="1600"/>
        <end position="1619"/>
    </location>
</feature>
<dbReference type="Gene3D" id="3.10.120.10">
    <property type="entry name" value="Cytochrome b5-like heme/steroid binding domain"/>
    <property type="match status" value="1"/>
</dbReference>
<dbReference type="Gene3D" id="6.20.240.20">
    <property type="match status" value="1"/>
</dbReference>
<dbReference type="InterPro" id="IPR014876">
    <property type="entry name" value="DEK_C"/>
</dbReference>
<dbReference type="OMA" id="FATWWIP"/>
<comment type="similarity">
    <text evidence="12">Belongs to the TRAFAC class myosin-kinesin ATPase superfamily. Myosin family.</text>
</comment>
<evidence type="ECO:0000256" key="13">
    <source>
        <dbReference type="SAM" id="MobiDB-lite"/>
    </source>
</evidence>
<feature type="domain" description="Myosin motor" evidence="16">
    <location>
        <begin position="3"/>
        <end position="716"/>
    </location>
</feature>
<dbReference type="InterPro" id="IPR001609">
    <property type="entry name" value="Myosin_head_motor_dom-like"/>
</dbReference>
<keyword evidence="6 14" id="KW-0812">Transmembrane</keyword>
<feature type="compositionally biased region" description="Low complexity" evidence="13">
    <location>
        <begin position="731"/>
        <end position="741"/>
    </location>
</feature>
<dbReference type="InterPro" id="IPR036961">
    <property type="entry name" value="Kinesin_motor_dom_sf"/>
</dbReference>
<feature type="compositionally biased region" description="Polar residues" evidence="13">
    <location>
        <begin position="1787"/>
        <end position="1813"/>
    </location>
</feature>
<dbReference type="Proteomes" id="UP000078561">
    <property type="component" value="Unassembled WGS sequence"/>
</dbReference>
<name>A0A168N335_ABSGL</name>
<feature type="region of interest" description="Disordered" evidence="13">
    <location>
        <begin position="719"/>
        <end position="741"/>
    </location>
</feature>
<dbReference type="InterPro" id="IPR036400">
    <property type="entry name" value="Cyt_B5-like_heme/steroid_sf"/>
</dbReference>
<dbReference type="InterPro" id="IPR001199">
    <property type="entry name" value="Cyt_B5-like_heme/steroid-bd"/>
</dbReference>
<feature type="transmembrane region" description="Helical" evidence="14">
    <location>
        <begin position="867"/>
        <end position="889"/>
    </location>
</feature>
<dbReference type="GO" id="GO:0005886">
    <property type="term" value="C:plasma membrane"/>
    <property type="evidence" value="ECO:0007669"/>
    <property type="project" value="UniProtKB-SubCell"/>
</dbReference>
<dbReference type="PROSITE" id="PS51456">
    <property type="entry name" value="MYOSIN_MOTOR"/>
    <property type="match status" value="1"/>
</dbReference>
<sequence length="1885" mass="212329">MGKSKEVNHSDLIAAPNTIKSCLQTRHASHQLYTRLGSNHLVAVNPHKPVTYNDDQSSLDYVARYKDINTTHFSLDQQQPHLYELVNHTYYNLRRTGDDQLIVLNLKKETKVQTQLIHSQLILNTFGQAPSSIHSTASLFGYYVELQFSERGRMVGAKSLHYCFDNTRIISQHQANFQVFYQLLAGVDLQERQALHLTTTDPSHYRYLKGGGRTAMATDGFQQLKSSLKVAGFRKDTIHRMVQLLAAILHLGNLVFMDPSASSGQEAAYVKNTDTLDLVADMLGLDPRALENVLTFKTTLIRKDMTTLILNAEQASVQRDELVKVLYSLLFSWLVDRINNKTCQDQFSSFIGLLDFPGAPPSSTTTPSGFNTFCLQLANERIHHFFMSRVFNQEEDTLYAQEGLSITKTDYVAYNSSSACLELLTRPSKSICTLLNNMTDSSASGKRSFTDTNFMDSVIKYNGQQQAFALNTSSTGARQFAVKHYMGSVTYNPDGFLQGNGNQLSVDFVSLIRGNADMPASWNGFLVELFSEDNLATSSHPRNAQAIVAAQQSSKPSRQPSLRKSRRRQNNNSKADEGQDPPATTVLSQTQSALDDLFSSVHEATVWSIQCIQPNDQHNPTQFDSRRVQQQVDMLGLADIAERMKHHYAHHLPHDEFLDRYSIVLQSRSIDLSRLPRSCCDLVLQSFGWDDNAAAVGTSMIFLGEEPWTVLENQLRQIEKDQQRQNRDTTSNNNKSSARNSAILESNIDTSSVPSSNQFHPAAAAAAAAAAAGLPPPNPAHSHYDDHQSFYSEDEIYTPDDTSHHHGNDRYQEGSYYDSGSYGYVNDTDTKGLTLGHTQQTTNPGTTEDDDDDDGDKKQVSTQRKQWLFFVWAVTWWIPSKFLSCCGHMKRKDVQIAWREKVALCFIIFLMCGFVIWFLVFFGEWVCPHQNVFSISELQSRSEKKNAYVSIRGEVFDLTSFAPRHYPPNIIPTDSLFDYGGKDVTSLFPVQVSALCEGTDVPVSPFVSLDYQVNLTDKNAQYHDFRYSTDDYQPNWYYDQMTMLRQQYKKGNMGFEYKAISDQAKEATLVNGIKMTRNWAVLDGRVYDLSSYLLGGRYTKAPNGQQAPGDVNVNFMDDTVVNLFRTNSGSDVTSQFNALPLDATVKQRQLVCLRNLFFVGMLDTRNSPKCQFSTYLLLIVTCLLASVIVFKFLAALRIGGTRAPEEHEKFVICQITCYTEDEESLRKTVDSIAKLTYDDKRKLMFIICDGMIVGSGNDRPTPRIVLDILNVDAQVDPEPLSFVSVGEGQKQHNMGKVYSGLYEVGGHVVPYLVVVKCGKPTERQKPGNRGKRDSQLILMQYLNRVHFDAPMNPLQLEIYHQMKNVIGVNPGFYEFVLMVDADTEVLPDGLNNLVSAAVHDSKIIGICGETTLSNEKDTWVTMIQVYEYFISHHMIKAFESLFSTVSCLPGCFTMYRVRTVDGKRPLFISNEVINDYSVNIVDTLHKKNLLHLGEDRYLTTLLLKHFANFKTKFTSDAQCKTVCPDVWSVLISQRRRWINSTIHNLGELMFLPRLCGFCCFSMRFVVILDLISTLVMPALVGYLIYLFYSIATADSDTVPYISIATIAGVYGLQMILFIIKRKWEYIVWMLVSILAIPVFSFYIPIYSYWHFDDFSWGNTRVVMGDKGKKVKVADEGEFDPKSIPTMTWTHYEKTILAEDWVDDGMSQVSSAYTNQSRQQPRYGVPVSESGYNIGGGGSDTMSVRPSPLDHRTASGLFTMDGSSMMMPAGSMMMAGSNSMPMLPYGAPSQQNRYSMASGSMSHLQQPRIGTSRHSLAMDGLDDSGPSNEDILHQVQRILSTADLTQITKKQVREQLQTIFGAPMAHRKDYINTCIENILQDRVKAY</sequence>
<dbReference type="SUPFAM" id="SSF52540">
    <property type="entry name" value="P-loop containing nucleoside triphosphate hydrolases"/>
    <property type="match status" value="1"/>
</dbReference>
<feature type="compositionally biased region" description="Polar residues" evidence="13">
    <location>
        <begin position="550"/>
        <end position="560"/>
    </location>
</feature>
<feature type="compositionally biased region" description="Polar residues" evidence="13">
    <location>
        <begin position="836"/>
        <end position="846"/>
    </location>
</feature>
<evidence type="ECO:0000256" key="14">
    <source>
        <dbReference type="SAM" id="Phobius"/>
    </source>
</evidence>
<dbReference type="GO" id="GO:0003779">
    <property type="term" value="F:actin binding"/>
    <property type="evidence" value="ECO:0007669"/>
    <property type="project" value="UniProtKB-KW"/>
</dbReference>
<dbReference type="GO" id="GO:0031505">
    <property type="term" value="P:fungal-type cell wall organization"/>
    <property type="evidence" value="ECO:0007669"/>
    <property type="project" value="TreeGrafter"/>
</dbReference>
<dbReference type="PANTHER" id="PTHR22914">
    <property type="entry name" value="CHITIN SYNTHASE"/>
    <property type="match status" value="1"/>
</dbReference>
<dbReference type="STRING" id="4829.A0A168N335"/>
<reference evidence="18" key="1">
    <citation type="submission" date="2016-04" db="EMBL/GenBank/DDBJ databases">
        <authorList>
            <person name="Evans L.H."/>
            <person name="Alamgir A."/>
            <person name="Owens N."/>
            <person name="Weber N.D."/>
            <person name="Virtaneva K."/>
            <person name="Barbian K."/>
            <person name="Babar A."/>
            <person name="Rosenke K."/>
        </authorList>
    </citation>
    <scope>NUCLEOTIDE SEQUENCE [LARGE SCALE GENOMIC DNA]</scope>
    <source>
        <strain evidence="18">CBS 101.48</strain>
    </source>
</reference>
<keyword evidence="3" id="KW-1003">Cell membrane</keyword>
<accession>A0A168N335</accession>
<evidence type="ECO:0000256" key="9">
    <source>
        <dbReference type="ARBA" id="ARBA00023136"/>
    </source>
</evidence>
<dbReference type="PROSITE" id="PS50255">
    <property type="entry name" value="CYTOCHROME_B5_2"/>
    <property type="match status" value="1"/>
</dbReference>
<keyword evidence="8 12" id="KW-0518">Myosin</keyword>
<evidence type="ECO:0000256" key="10">
    <source>
        <dbReference type="ARBA" id="ARBA00023175"/>
    </source>
</evidence>
<dbReference type="SMART" id="SM01117">
    <property type="entry name" value="Cyt-b5"/>
    <property type="match status" value="2"/>
</dbReference>
<keyword evidence="7 14" id="KW-1133">Transmembrane helix</keyword>
<dbReference type="GO" id="GO:0004100">
    <property type="term" value="F:chitin synthase activity"/>
    <property type="evidence" value="ECO:0007669"/>
    <property type="project" value="UniProtKB-EC"/>
</dbReference>
<dbReference type="Gene3D" id="3.40.850.10">
    <property type="entry name" value="Kinesin motor domain"/>
    <property type="match status" value="2"/>
</dbReference>
<evidence type="ECO:0000313" key="18">
    <source>
        <dbReference type="EMBL" id="SAL99711.1"/>
    </source>
</evidence>
<dbReference type="SUPFAM" id="SSF53448">
    <property type="entry name" value="Nucleotide-diphospho-sugar transferases"/>
    <property type="match status" value="1"/>
</dbReference>